<evidence type="ECO:0000313" key="2">
    <source>
        <dbReference type="Proteomes" id="UP000663874"/>
    </source>
</evidence>
<organism evidence="1 2">
    <name type="scientific">Rotaria sordida</name>
    <dbReference type="NCBI Taxonomy" id="392033"/>
    <lineage>
        <taxon>Eukaryota</taxon>
        <taxon>Metazoa</taxon>
        <taxon>Spiralia</taxon>
        <taxon>Gnathifera</taxon>
        <taxon>Rotifera</taxon>
        <taxon>Eurotatoria</taxon>
        <taxon>Bdelloidea</taxon>
        <taxon>Philodinida</taxon>
        <taxon>Philodinidae</taxon>
        <taxon>Rotaria</taxon>
    </lineage>
</organism>
<accession>A0A820LAN4</accession>
<name>A0A820LAN4_9BILA</name>
<reference evidence="1" key="1">
    <citation type="submission" date="2021-02" db="EMBL/GenBank/DDBJ databases">
        <authorList>
            <person name="Nowell W R."/>
        </authorList>
    </citation>
    <scope>NUCLEOTIDE SEQUENCE</scope>
</reference>
<feature type="non-terminal residue" evidence="1">
    <location>
        <position position="74"/>
    </location>
</feature>
<feature type="non-terminal residue" evidence="1">
    <location>
        <position position="1"/>
    </location>
</feature>
<gene>
    <name evidence="1" type="ORF">FNK824_LOCUS42517</name>
</gene>
<evidence type="ECO:0000313" key="1">
    <source>
        <dbReference type="EMBL" id="CAF4356436.1"/>
    </source>
</evidence>
<dbReference type="EMBL" id="CAJOBE010050750">
    <property type="protein sequence ID" value="CAF4356436.1"/>
    <property type="molecule type" value="Genomic_DNA"/>
</dbReference>
<comment type="caution">
    <text evidence="1">The sequence shown here is derived from an EMBL/GenBank/DDBJ whole genome shotgun (WGS) entry which is preliminary data.</text>
</comment>
<dbReference type="AlphaFoldDB" id="A0A820LAN4"/>
<sequence>RTLSDWVKEQTSDLEFMRSRNMEAGVKDNLRKCDEIEYQLTTKQQILTLLKSYRNRISSISTTFHISYQRWYDT</sequence>
<protein>
    <submittedName>
        <fullName evidence="1">Uncharacterized protein</fullName>
    </submittedName>
</protein>
<proteinExistence type="predicted"/>
<dbReference type="Proteomes" id="UP000663874">
    <property type="component" value="Unassembled WGS sequence"/>
</dbReference>